<dbReference type="AlphaFoldDB" id="A0A1X7UU79"/>
<reference evidence="1" key="1">
    <citation type="submission" date="2017-05" db="UniProtKB">
        <authorList>
            <consortium name="EnsemblMetazoa"/>
        </authorList>
    </citation>
    <scope>IDENTIFICATION</scope>
</reference>
<accession>A0A1X7UU79</accession>
<dbReference type="InParanoid" id="A0A1X7UU79"/>
<evidence type="ECO:0000313" key="1">
    <source>
        <dbReference type="EnsemblMetazoa" id="Aqu2.1.31535_001"/>
    </source>
</evidence>
<dbReference type="OrthoDB" id="775972at2759"/>
<organism evidence="1">
    <name type="scientific">Amphimedon queenslandica</name>
    <name type="common">Sponge</name>
    <dbReference type="NCBI Taxonomy" id="400682"/>
    <lineage>
        <taxon>Eukaryota</taxon>
        <taxon>Metazoa</taxon>
        <taxon>Porifera</taxon>
        <taxon>Demospongiae</taxon>
        <taxon>Heteroscleromorpha</taxon>
        <taxon>Haplosclerida</taxon>
        <taxon>Niphatidae</taxon>
        <taxon>Amphimedon</taxon>
    </lineage>
</organism>
<protein>
    <submittedName>
        <fullName evidence="1">Uncharacterized protein</fullName>
    </submittedName>
</protein>
<proteinExistence type="predicted"/>
<sequence length="105" mass="11950">MAACFHGLLSTFDATQEDWVDYTERLEHYLVANSIDDGNVQHAILLTNVGPPTYRLAKTLSLPKKPTNYTFAELVKMVTAHFHPEPSPILKRFEFNTRSQEEGKV</sequence>
<dbReference type="EnsemblMetazoa" id="Aqu2.1.31535_001">
    <property type="protein sequence ID" value="Aqu2.1.31535_001"/>
    <property type="gene ID" value="Aqu2.1.31535"/>
</dbReference>
<name>A0A1X7UU79_AMPQE</name>